<dbReference type="InterPro" id="IPR018303">
    <property type="entry name" value="ATPase_P-typ_P_site"/>
</dbReference>
<dbReference type="InterPro" id="IPR051014">
    <property type="entry name" value="Cation_Transport_ATPase_IB"/>
</dbReference>
<keyword evidence="10" id="KW-1185">Reference proteome</keyword>
<keyword evidence="3 6" id="KW-0812">Transmembrane</keyword>
<feature type="transmembrane region" description="Helical" evidence="6">
    <location>
        <begin position="62"/>
        <end position="80"/>
    </location>
</feature>
<dbReference type="PRINTS" id="PR00941">
    <property type="entry name" value="CDATPASE"/>
</dbReference>
<feature type="transmembrane region" description="Helical" evidence="6">
    <location>
        <begin position="595"/>
        <end position="620"/>
    </location>
</feature>
<keyword evidence="4 6" id="KW-1133">Transmembrane helix</keyword>
<dbReference type="PANTHER" id="PTHR48085:SF5">
    <property type="entry name" value="CADMIUM_ZINC-TRANSPORTING ATPASE HMA4-RELATED"/>
    <property type="match status" value="1"/>
</dbReference>
<dbReference type="SUPFAM" id="SSF81653">
    <property type="entry name" value="Calcium ATPase, transduction domain A"/>
    <property type="match status" value="1"/>
</dbReference>
<organism evidence="9 10">
    <name type="scientific">Patulibacter brassicae</name>
    <dbReference type="NCBI Taxonomy" id="1705717"/>
    <lineage>
        <taxon>Bacteria</taxon>
        <taxon>Bacillati</taxon>
        <taxon>Actinomycetota</taxon>
        <taxon>Thermoleophilia</taxon>
        <taxon>Solirubrobacterales</taxon>
        <taxon>Patulibacteraceae</taxon>
        <taxon>Patulibacter</taxon>
    </lineage>
</organism>
<comment type="subcellular location">
    <subcellularLocation>
        <location evidence="1">Cell membrane</location>
        <topology evidence="1">Multi-pass membrane protein</topology>
    </subcellularLocation>
</comment>
<dbReference type="SUPFAM" id="SSF56784">
    <property type="entry name" value="HAD-like"/>
    <property type="match status" value="1"/>
</dbReference>
<keyword evidence="6" id="KW-1003">Cell membrane</keyword>
<dbReference type="Pfam" id="PF00702">
    <property type="entry name" value="Hydrolase"/>
    <property type="match status" value="1"/>
</dbReference>
<sequence length="650" mass="66374">MDEPDRRASSLDEPPDNGDKTGHGGEAVARVRDLPDVRLSALSGVALAVGLALGHLTEVPDAMVRALDVIAILAGGATFVPETLRGLLRGRLSVGTLMLVAGVGAIALGQITEAATLAFLYSVSEALESYALTRTRRSLRALLDLVPDRARILRDGEEVEVDPGALRSGELLVVRPGERLATDGIVRRGRSALDFSAITGESVPVEREPGGEVFAGAINGRGALEVEVTASAADNSLARIVRIVEDAQERKGAGQRLASRVAQPLVPGILVVATAIALIGSLVTGDTGEWISRGLVVLVAAAPCAFAIAVPVTVVAAIGAATRAGALIKGGAALEALARVRVVALDKTGTLTRNEPRVLDVLHGAGITRQEVLALAAALEARSEHPLAAAILAAAPPPPPAEDVEAITGAGLEGTVDGHPVRLGRPGYVDAGPWADGVATLQGQGATVVLLERGGDPVGVIAVRDELRDEAGAAVDGLTALGIQRVAMLTGDNERAARALAGDAQIDDVHADLRPEDKARIIEELRRHGAVAMVGDGINDAPALAGADVGIAMGAMGSDVAIETADVALLGDDLRSLPRTIGHARRANRIMLQNLALSGGIIAILIPLAAAGLVGLAAVVSVHELAEVLVILNGVRAARWAVGSAPPSQP</sequence>
<dbReference type="EMBL" id="JAXAVX010000013">
    <property type="protein sequence ID" value="MDX8153381.1"/>
    <property type="molecule type" value="Genomic_DNA"/>
</dbReference>
<evidence type="ECO:0000256" key="4">
    <source>
        <dbReference type="ARBA" id="ARBA00022989"/>
    </source>
</evidence>
<comment type="similarity">
    <text evidence="2 6">Belongs to the cation transport ATPase (P-type) (TC 3.A.3) family. Type IB subfamily.</text>
</comment>
<feature type="region of interest" description="Disordered" evidence="7">
    <location>
        <begin position="1"/>
        <end position="25"/>
    </location>
</feature>
<evidence type="ECO:0000256" key="3">
    <source>
        <dbReference type="ARBA" id="ARBA00022692"/>
    </source>
</evidence>
<proteinExistence type="inferred from homology"/>
<dbReference type="InterPro" id="IPR008250">
    <property type="entry name" value="ATPase_P-typ_transduc_dom_A_sf"/>
</dbReference>
<keyword evidence="6" id="KW-0067">ATP-binding</keyword>
<dbReference type="NCBIfam" id="TIGR01525">
    <property type="entry name" value="ATPase-IB_hvy"/>
    <property type="match status" value="1"/>
</dbReference>
<keyword evidence="6" id="KW-0479">Metal-binding</keyword>
<dbReference type="Gene3D" id="3.40.50.1000">
    <property type="entry name" value="HAD superfamily/HAD-like"/>
    <property type="match status" value="1"/>
</dbReference>
<dbReference type="InterPro" id="IPR059000">
    <property type="entry name" value="ATPase_P-type_domA"/>
</dbReference>
<name>A0ABU4VNF2_9ACTN</name>
<evidence type="ECO:0000259" key="8">
    <source>
        <dbReference type="Pfam" id="PF00122"/>
    </source>
</evidence>
<dbReference type="NCBIfam" id="TIGR01494">
    <property type="entry name" value="ATPase_P-type"/>
    <property type="match status" value="1"/>
</dbReference>
<dbReference type="SUPFAM" id="SSF81665">
    <property type="entry name" value="Calcium ATPase, transmembrane domain M"/>
    <property type="match status" value="1"/>
</dbReference>
<dbReference type="Gene3D" id="2.70.150.10">
    <property type="entry name" value="Calcium-transporting ATPase, cytoplasmic transduction domain A"/>
    <property type="match status" value="1"/>
</dbReference>
<feature type="transmembrane region" description="Helical" evidence="6">
    <location>
        <begin position="265"/>
        <end position="283"/>
    </location>
</feature>
<feature type="compositionally biased region" description="Basic and acidic residues" evidence="7">
    <location>
        <begin position="1"/>
        <end position="10"/>
    </location>
</feature>
<evidence type="ECO:0000256" key="6">
    <source>
        <dbReference type="RuleBase" id="RU362081"/>
    </source>
</evidence>
<gene>
    <name evidence="9" type="ORF">SK069_17415</name>
</gene>
<dbReference type="Pfam" id="PF00122">
    <property type="entry name" value="E1-E2_ATPase"/>
    <property type="match status" value="1"/>
</dbReference>
<feature type="transmembrane region" description="Helical" evidence="6">
    <location>
        <begin position="295"/>
        <end position="320"/>
    </location>
</feature>
<evidence type="ECO:0000256" key="7">
    <source>
        <dbReference type="SAM" id="MobiDB-lite"/>
    </source>
</evidence>
<dbReference type="NCBIfam" id="TIGR01512">
    <property type="entry name" value="ATPase-IB2_Cd"/>
    <property type="match status" value="1"/>
</dbReference>
<dbReference type="InterPro" id="IPR027256">
    <property type="entry name" value="P-typ_ATPase_IB"/>
</dbReference>
<protein>
    <submittedName>
        <fullName evidence="9">Cation-translocating P-type ATPase</fullName>
    </submittedName>
</protein>
<keyword evidence="5 6" id="KW-0472">Membrane</keyword>
<evidence type="ECO:0000313" key="9">
    <source>
        <dbReference type="EMBL" id="MDX8153381.1"/>
    </source>
</evidence>
<accession>A0ABU4VNF2</accession>
<feature type="domain" description="P-type ATPase A" evidence="8">
    <location>
        <begin position="145"/>
        <end position="245"/>
    </location>
</feature>
<comment type="caution">
    <text evidence="9">The sequence shown here is derived from an EMBL/GenBank/DDBJ whole genome shotgun (WGS) entry which is preliminary data.</text>
</comment>
<reference evidence="9 10" key="1">
    <citation type="submission" date="2023-11" db="EMBL/GenBank/DDBJ databases">
        <authorList>
            <person name="Xu M."/>
            <person name="Jiang T."/>
        </authorList>
    </citation>
    <scope>NUCLEOTIDE SEQUENCE [LARGE SCALE GENOMIC DNA]</scope>
    <source>
        <strain evidence="9 10">SD</strain>
    </source>
</reference>
<dbReference type="InterPro" id="IPR023299">
    <property type="entry name" value="ATPase_P-typ_cyto_dom_N"/>
</dbReference>
<dbReference type="Proteomes" id="UP001277761">
    <property type="component" value="Unassembled WGS sequence"/>
</dbReference>
<dbReference type="PRINTS" id="PR00119">
    <property type="entry name" value="CATATPASE"/>
</dbReference>
<feature type="transmembrane region" description="Helical" evidence="6">
    <location>
        <begin position="39"/>
        <end position="56"/>
    </location>
</feature>
<dbReference type="PANTHER" id="PTHR48085">
    <property type="entry name" value="CADMIUM/ZINC-TRANSPORTING ATPASE HMA2-RELATED"/>
    <property type="match status" value="1"/>
</dbReference>
<evidence type="ECO:0000313" key="10">
    <source>
        <dbReference type="Proteomes" id="UP001277761"/>
    </source>
</evidence>
<evidence type="ECO:0000256" key="5">
    <source>
        <dbReference type="ARBA" id="ARBA00023136"/>
    </source>
</evidence>
<dbReference type="InterPro" id="IPR001757">
    <property type="entry name" value="P_typ_ATPase"/>
</dbReference>
<dbReference type="Gene3D" id="3.40.1110.10">
    <property type="entry name" value="Calcium-transporting ATPase, cytoplasmic domain N"/>
    <property type="match status" value="1"/>
</dbReference>
<evidence type="ECO:0000256" key="1">
    <source>
        <dbReference type="ARBA" id="ARBA00004651"/>
    </source>
</evidence>
<keyword evidence="6" id="KW-0547">Nucleotide-binding</keyword>
<evidence type="ECO:0000256" key="2">
    <source>
        <dbReference type="ARBA" id="ARBA00006024"/>
    </source>
</evidence>
<dbReference type="PROSITE" id="PS00154">
    <property type="entry name" value="ATPASE_E1_E2"/>
    <property type="match status" value="1"/>
</dbReference>
<dbReference type="RefSeq" id="WP_319955532.1">
    <property type="nucleotide sequence ID" value="NZ_JAXAVX010000013.1"/>
</dbReference>
<dbReference type="InterPro" id="IPR023214">
    <property type="entry name" value="HAD_sf"/>
</dbReference>
<dbReference type="InterPro" id="IPR036412">
    <property type="entry name" value="HAD-like_sf"/>
</dbReference>
<dbReference type="InterPro" id="IPR023298">
    <property type="entry name" value="ATPase_P-typ_TM_dom_sf"/>
</dbReference>